<keyword evidence="2 6" id="KW-1003">Cell membrane</keyword>
<proteinExistence type="inferred from homology"/>
<organism evidence="8 9">
    <name type="scientific">Flammeovirga agarivorans</name>
    <dbReference type="NCBI Taxonomy" id="2726742"/>
    <lineage>
        <taxon>Bacteria</taxon>
        <taxon>Pseudomonadati</taxon>
        <taxon>Bacteroidota</taxon>
        <taxon>Cytophagia</taxon>
        <taxon>Cytophagales</taxon>
        <taxon>Flammeovirgaceae</taxon>
        <taxon>Flammeovirga</taxon>
    </lineage>
</organism>
<dbReference type="Proteomes" id="UP000585050">
    <property type="component" value="Unassembled WGS sequence"/>
</dbReference>
<keyword evidence="4 6" id="KW-1133">Transmembrane helix</keyword>
<feature type="transmembrane region" description="Helical" evidence="6">
    <location>
        <begin position="12"/>
        <end position="39"/>
    </location>
</feature>
<dbReference type="PANTHER" id="PTHR12677:SF59">
    <property type="entry name" value="GOLGI APPARATUS MEMBRANE PROTEIN TVP38-RELATED"/>
    <property type="match status" value="1"/>
</dbReference>
<evidence type="ECO:0000256" key="4">
    <source>
        <dbReference type="ARBA" id="ARBA00022989"/>
    </source>
</evidence>
<evidence type="ECO:0000256" key="1">
    <source>
        <dbReference type="ARBA" id="ARBA00004651"/>
    </source>
</evidence>
<name>A0A7X8SRF2_9BACT</name>
<sequence>MNKIKQFLKQNASSFSVGGGLSILPIITSSSIVSLAYTYESEILAFPFSYWVMFFIITSITMACALTPTTFIALLTGYFLGWEGLFGVIPSYVIASVICYHLVKWIDQGKFASSLEKYPIATAIINTVHKSPIKIVAFTKVSPILPFALSNLMLAWAKTPLKEFVIGSFIGMLPRTIVSVWVGKSIVEIQDLSNVNSNTIVQLIIGGLIIISIVGLTRVFSKNIQRELEASKQKDHS</sequence>
<evidence type="ECO:0000256" key="3">
    <source>
        <dbReference type="ARBA" id="ARBA00022692"/>
    </source>
</evidence>
<feature type="transmembrane region" description="Helical" evidence="6">
    <location>
        <begin position="51"/>
        <end position="75"/>
    </location>
</feature>
<dbReference type="PANTHER" id="PTHR12677">
    <property type="entry name" value="GOLGI APPARATUS MEMBRANE PROTEIN TVP38-RELATED"/>
    <property type="match status" value="1"/>
</dbReference>
<evidence type="ECO:0000259" key="7">
    <source>
        <dbReference type="Pfam" id="PF09335"/>
    </source>
</evidence>
<evidence type="ECO:0000256" key="5">
    <source>
        <dbReference type="ARBA" id="ARBA00023136"/>
    </source>
</evidence>
<dbReference type="InterPro" id="IPR032816">
    <property type="entry name" value="VTT_dom"/>
</dbReference>
<dbReference type="RefSeq" id="WP_168885716.1">
    <property type="nucleotide sequence ID" value="NZ_JABAIL010000018.1"/>
</dbReference>
<feature type="transmembrane region" description="Helical" evidence="6">
    <location>
        <begin position="199"/>
        <end position="220"/>
    </location>
</feature>
<feature type="transmembrane region" description="Helical" evidence="6">
    <location>
        <begin position="164"/>
        <end position="187"/>
    </location>
</feature>
<dbReference type="AlphaFoldDB" id="A0A7X8SRF2"/>
<protein>
    <recommendedName>
        <fullName evidence="6">TVP38/TMEM64 family membrane protein</fullName>
    </recommendedName>
</protein>
<accession>A0A7X8SRF2</accession>
<comment type="caution">
    <text evidence="8">The sequence shown here is derived from an EMBL/GenBank/DDBJ whole genome shotgun (WGS) entry which is preliminary data.</text>
</comment>
<keyword evidence="5 6" id="KW-0472">Membrane</keyword>
<reference evidence="8 9" key="1">
    <citation type="submission" date="2020-04" db="EMBL/GenBank/DDBJ databases">
        <title>Flammeovirga sp. SR4, a novel species isolated from seawater.</title>
        <authorList>
            <person name="Wang X."/>
        </authorList>
    </citation>
    <scope>NUCLEOTIDE SEQUENCE [LARGE SCALE GENOMIC DNA]</scope>
    <source>
        <strain evidence="8 9">SR4</strain>
    </source>
</reference>
<comment type="subcellular location">
    <subcellularLocation>
        <location evidence="1 6">Cell membrane</location>
        <topology evidence="1 6">Multi-pass membrane protein</topology>
    </subcellularLocation>
</comment>
<comment type="similarity">
    <text evidence="6">Belongs to the TVP38/TMEM64 family.</text>
</comment>
<dbReference type="Pfam" id="PF09335">
    <property type="entry name" value="VTT_dom"/>
    <property type="match status" value="1"/>
</dbReference>
<evidence type="ECO:0000313" key="8">
    <source>
        <dbReference type="EMBL" id="NLR95008.1"/>
    </source>
</evidence>
<evidence type="ECO:0000256" key="6">
    <source>
        <dbReference type="RuleBase" id="RU366058"/>
    </source>
</evidence>
<feature type="transmembrane region" description="Helical" evidence="6">
    <location>
        <begin position="135"/>
        <end position="157"/>
    </location>
</feature>
<feature type="domain" description="VTT" evidence="7">
    <location>
        <begin position="68"/>
        <end position="184"/>
    </location>
</feature>
<dbReference type="InterPro" id="IPR015414">
    <property type="entry name" value="TMEM64"/>
</dbReference>
<evidence type="ECO:0000256" key="2">
    <source>
        <dbReference type="ARBA" id="ARBA00022475"/>
    </source>
</evidence>
<dbReference type="EMBL" id="JABAIL010000018">
    <property type="protein sequence ID" value="NLR95008.1"/>
    <property type="molecule type" value="Genomic_DNA"/>
</dbReference>
<feature type="transmembrane region" description="Helical" evidence="6">
    <location>
        <begin position="82"/>
        <end position="103"/>
    </location>
</feature>
<dbReference type="GO" id="GO:0005886">
    <property type="term" value="C:plasma membrane"/>
    <property type="evidence" value="ECO:0007669"/>
    <property type="project" value="UniProtKB-SubCell"/>
</dbReference>
<keyword evidence="3 6" id="KW-0812">Transmembrane</keyword>
<keyword evidence="9" id="KW-1185">Reference proteome</keyword>
<evidence type="ECO:0000313" key="9">
    <source>
        <dbReference type="Proteomes" id="UP000585050"/>
    </source>
</evidence>
<gene>
    <name evidence="8" type="ORF">HGP29_27635</name>
</gene>